<dbReference type="GO" id="GO:0016247">
    <property type="term" value="F:channel regulator activity"/>
    <property type="evidence" value="ECO:0007669"/>
    <property type="project" value="TreeGrafter"/>
</dbReference>
<dbReference type="Pfam" id="PF00822">
    <property type="entry name" value="PMP22_Claudin"/>
    <property type="match status" value="1"/>
</dbReference>
<organism evidence="8 9">
    <name type="scientific">Dreissena polymorpha</name>
    <name type="common">Zebra mussel</name>
    <name type="synonym">Mytilus polymorpha</name>
    <dbReference type="NCBI Taxonomy" id="45954"/>
    <lineage>
        <taxon>Eukaryota</taxon>
        <taxon>Metazoa</taxon>
        <taxon>Spiralia</taxon>
        <taxon>Lophotrochozoa</taxon>
        <taxon>Mollusca</taxon>
        <taxon>Bivalvia</taxon>
        <taxon>Autobranchia</taxon>
        <taxon>Heteroconchia</taxon>
        <taxon>Euheterodonta</taxon>
        <taxon>Imparidentia</taxon>
        <taxon>Neoheterodontei</taxon>
        <taxon>Myida</taxon>
        <taxon>Dreissenoidea</taxon>
        <taxon>Dreissenidae</taxon>
        <taxon>Dreissena</taxon>
    </lineage>
</organism>
<comment type="similarity">
    <text evidence="2">Belongs to the PMP-22/EMP/MP20 family. CACNG subfamily.</text>
</comment>
<keyword evidence="3 7" id="KW-0812">Transmembrane</keyword>
<reference evidence="8" key="2">
    <citation type="submission" date="2020-11" db="EMBL/GenBank/DDBJ databases">
        <authorList>
            <person name="McCartney M.A."/>
            <person name="Auch B."/>
            <person name="Kono T."/>
            <person name="Mallez S."/>
            <person name="Becker A."/>
            <person name="Gohl D.M."/>
            <person name="Silverstein K.A.T."/>
            <person name="Koren S."/>
            <person name="Bechman K.B."/>
            <person name="Herman A."/>
            <person name="Abrahante J.E."/>
            <person name="Garbe J."/>
        </authorList>
    </citation>
    <scope>NUCLEOTIDE SEQUENCE</scope>
    <source>
        <strain evidence="8">Duluth1</strain>
        <tissue evidence="8">Whole animal</tissue>
    </source>
</reference>
<dbReference type="GO" id="GO:0019226">
    <property type="term" value="P:transmission of nerve impulse"/>
    <property type="evidence" value="ECO:0007669"/>
    <property type="project" value="TreeGrafter"/>
</dbReference>
<evidence type="ECO:0000256" key="1">
    <source>
        <dbReference type="ARBA" id="ARBA00004141"/>
    </source>
</evidence>
<dbReference type="PRINTS" id="PR01792">
    <property type="entry name" value="VDCCGAMMA"/>
</dbReference>
<evidence type="ECO:0000256" key="6">
    <source>
        <dbReference type="SAM" id="MobiDB-lite"/>
    </source>
</evidence>
<dbReference type="GO" id="GO:0098970">
    <property type="term" value="P:postsynaptic neurotransmitter receptor diffusion trapping"/>
    <property type="evidence" value="ECO:0007669"/>
    <property type="project" value="TreeGrafter"/>
</dbReference>
<dbReference type="InterPro" id="IPR051072">
    <property type="entry name" value="CACNG_subunit"/>
</dbReference>
<dbReference type="GO" id="GO:0098839">
    <property type="term" value="C:postsynaptic density membrane"/>
    <property type="evidence" value="ECO:0007669"/>
    <property type="project" value="TreeGrafter"/>
</dbReference>
<feature type="compositionally biased region" description="Basic and acidic residues" evidence="6">
    <location>
        <begin position="176"/>
        <end position="191"/>
    </location>
</feature>
<dbReference type="InterPro" id="IPR008368">
    <property type="entry name" value="VDCC_gsu"/>
</dbReference>
<dbReference type="GO" id="GO:0051968">
    <property type="term" value="P:positive regulation of synaptic transmission, glutamatergic"/>
    <property type="evidence" value="ECO:0007669"/>
    <property type="project" value="TreeGrafter"/>
</dbReference>
<feature type="region of interest" description="Disordered" evidence="6">
    <location>
        <begin position="165"/>
        <end position="195"/>
    </location>
</feature>
<evidence type="ECO:0000256" key="3">
    <source>
        <dbReference type="ARBA" id="ARBA00022692"/>
    </source>
</evidence>
<dbReference type="InterPro" id="IPR004031">
    <property type="entry name" value="PMP22/EMP/MP20/Claudin"/>
</dbReference>
<evidence type="ECO:0008006" key="10">
    <source>
        <dbReference type="Google" id="ProtNLM"/>
    </source>
</evidence>
<dbReference type="PANTHER" id="PTHR12107:SF0">
    <property type="entry name" value="STARGAZIN (MAMMALIAN CALCIUM CHANNEL) HOMOLOG"/>
    <property type="match status" value="1"/>
</dbReference>
<evidence type="ECO:0000256" key="2">
    <source>
        <dbReference type="ARBA" id="ARBA00007111"/>
    </source>
</evidence>
<dbReference type="EMBL" id="JAIWYP010000002">
    <property type="protein sequence ID" value="KAH3864446.1"/>
    <property type="molecule type" value="Genomic_DNA"/>
</dbReference>
<proteinExistence type="inferred from homology"/>
<evidence type="ECO:0000313" key="9">
    <source>
        <dbReference type="Proteomes" id="UP000828390"/>
    </source>
</evidence>
<dbReference type="GO" id="GO:0005245">
    <property type="term" value="F:voltage-gated calcium channel activity"/>
    <property type="evidence" value="ECO:0007669"/>
    <property type="project" value="TreeGrafter"/>
</dbReference>
<comment type="subcellular location">
    <subcellularLocation>
        <location evidence="1">Membrane</location>
        <topology evidence="1">Multi-pass membrane protein</topology>
    </subcellularLocation>
</comment>
<feature type="transmembrane region" description="Helical" evidence="7">
    <location>
        <begin position="71"/>
        <end position="93"/>
    </location>
</feature>
<sequence length="259" mass="29241">MGPTDTNKLNCTYIKYFTVNDDRDGIPQTDAILLTMRRSTWFPLSSLVILLIAATICFVGHCESGKKNLTFVSGILFVLAGLCTLVGIILYIGSITEEVGNKPKVSLDDVQFLYNYGPSFMMAVGSFALTELSGVFSVYLYITRYKNAQKKKRLQALKSESNANNQIWRHKRSRPHSRDRSQSRERSRDTSLSRSESYYTYTPISETTCASHELSNYSFQNQNDTSRNTLSTTVVETYAPKDSLYSATNIDHLRKTTPV</sequence>
<dbReference type="AlphaFoldDB" id="A0A9D4LX30"/>
<feature type="transmembrane region" description="Helical" evidence="7">
    <location>
        <begin position="41"/>
        <end position="59"/>
    </location>
</feature>
<accession>A0A9D4LX30</accession>
<dbReference type="GO" id="GO:0032281">
    <property type="term" value="C:AMPA glutamate receptor complex"/>
    <property type="evidence" value="ECO:0007669"/>
    <property type="project" value="TreeGrafter"/>
</dbReference>
<name>A0A9D4LX30_DREPO</name>
<evidence type="ECO:0000256" key="5">
    <source>
        <dbReference type="ARBA" id="ARBA00023136"/>
    </source>
</evidence>
<reference evidence="8" key="1">
    <citation type="journal article" date="2019" name="bioRxiv">
        <title>The Genome of the Zebra Mussel, Dreissena polymorpha: A Resource for Invasive Species Research.</title>
        <authorList>
            <person name="McCartney M.A."/>
            <person name="Auch B."/>
            <person name="Kono T."/>
            <person name="Mallez S."/>
            <person name="Zhang Y."/>
            <person name="Obille A."/>
            <person name="Becker A."/>
            <person name="Abrahante J.E."/>
            <person name="Garbe J."/>
            <person name="Badalamenti J.P."/>
            <person name="Herman A."/>
            <person name="Mangelson H."/>
            <person name="Liachko I."/>
            <person name="Sullivan S."/>
            <person name="Sone E.D."/>
            <person name="Koren S."/>
            <person name="Silverstein K.A.T."/>
            <person name="Beckman K.B."/>
            <person name="Gohl D.M."/>
        </authorList>
    </citation>
    <scope>NUCLEOTIDE SEQUENCE</scope>
    <source>
        <strain evidence="8">Duluth1</strain>
        <tissue evidence="8">Whole animal</tissue>
    </source>
</reference>
<gene>
    <name evidence="8" type="ORF">DPMN_027464</name>
</gene>
<dbReference type="PANTHER" id="PTHR12107">
    <property type="entry name" value="VOLTAGE-DEPENDENT CALCIUM CHANNEL GAMMA SUBUNIT"/>
    <property type="match status" value="1"/>
</dbReference>
<keyword evidence="4 7" id="KW-1133">Transmembrane helix</keyword>
<comment type="caution">
    <text evidence="8">The sequence shown here is derived from an EMBL/GenBank/DDBJ whole genome shotgun (WGS) entry which is preliminary data.</text>
</comment>
<feature type="transmembrane region" description="Helical" evidence="7">
    <location>
        <begin position="113"/>
        <end position="142"/>
    </location>
</feature>
<dbReference type="Proteomes" id="UP000828390">
    <property type="component" value="Unassembled WGS sequence"/>
</dbReference>
<keyword evidence="5 7" id="KW-0472">Membrane</keyword>
<evidence type="ECO:0000256" key="7">
    <source>
        <dbReference type="SAM" id="Phobius"/>
    </source>
</evidence>
<evidence type="ECO:0000313" key="8">
    <source>
        <dbReference type="EMBL" id="KAH3864446.1"/>
    </source>
</evidence>
<keyword evidence="9" id="KW-1185">Reference proteome</keyword>
<dbReference type="Gene3D" id="1.20.140.150">
    <property type="match status" value="1"/>
</dbReference>
<evidence type="ECO:0000256" key="4">
    <source>
        <dbReference type="ARBA" id="ARBA00022989"/>
    </source>
</evidence>
<dbReference type="GO" id="GO:0099590">
    <property type="term" value="P:neurotransmitter receptor internalization"/>
    <property type="evidence" value="ECO:0007669"/>
    <property type="project" value="TreeGrafter"/>
</dbReference>
<dbReference type="GO" id="GO:0098943">
    <property type="term" value="P:neurotransmitter receptor transport, postsynaptic endosome to lysosome"/>
    <property type="evidence" value="ECO:0007669"/>
    <property type="project" value="TreeGrafter"/>
</dbReference>
<protein>
    <recommendedName>
        <fullName evidence="10">Voltage-dependent calcium channel gamma-5 subunit</fullName>
    </recommendedName>
</protein>